<dbReference type="Proteomes" id="UP001487740">
    <property type="component" value="Unassembled WGS sequence"/>
</dbReference>
<dbReference type="InterPro" id="IPR036028">
    <property type="entry name" value="SH3-like_dom_sf"/>
</dbReference>
<protein>
    <recommendedName>
        <fullName evidence="5">SH3 domain-containing protein</fullName>
    </recommendedName>
</protein>
<feature type="compositionally biased region" description="Basic and acidic residues" evidence="4">
    <location>
        <begin position="274"/>
        <end position="290"/>
    </location>
</feature>
<keyword evidence="1 2" id="KW-0728">SH3 domain</keyword>
<keyword evidence="7" id="KW-1185">Reference proteome</keyword>
<evidence type="ECO:0000313" key="7">
    <source>
        <dbReference type="Proteomes" id="UP001487740"/>
    </source>
</evidence>
<feature type="domain" description="SH3" evidence="5">
    <location>
        <begin position="1"/>
        <end position="57"/>
    </location>
</feature>
<organism evidence="6 7">
    <name type="scientific">Scylla paramamosain</name>
    <name type="common">Mud crab</name>
    <dbReference type="NCBI Taxonomy" id="85552"/>
    <lineage>
        <taxon>Eukaryota</taxon>
        <taxon>Metazoa</taxon>
        <taxon>Ecdysozoa</taxon>
        <taxon>Arthropoda</taxon>
        <taxon>Crustacea</taxon>
        <taxon>Multicrustacea</taxon>
        <taxon>Malacostraca</taxon>
        <taxon>Eumalacostraca</taxon>
        <taxon>Eucarida</taxon>
        <taxon>Decapoda</taxon>
        <taxon>Pleocyemata</taxon>
        <taxon>Brachyura</taxon>
        <taxon>Eubrachyura</taxon>
        <taxon>Portunoidea</taxon>
        <taxon>Portunidae</taxon>
        <taxon>Portuninae</taxon>
        <taxon>Scylla</taxon>
    </lineage>
</organism>
<dbReference type="SUPFAM" id="SSF50044">
    <property type="entry name" value="SH3-domain"/>
    <property type="match status" value="3"/>
</dbReference>
<dbReference type="Pfam" id="PF14604">
    <property type="entry name" value="SH3_9"/>
    <property type="match status" value="3"/>
</dbReference>
<feature type="compositionally biased region" description="Basic and acidic residues" evidence="4">
    <location>
        <begin position="564"/>
        <end position="576"/>
    </location>
</feature>
<evidence type="ECO:0000313" key="6">
    <source>
        <dbReference type="EMBL" id="KAK8387476.1"/>
    </source>
</evidence>
<dbReference type="InterPro" id="IPR001452">
    <property type="entry name" value="SH3_domain"/>
</dbReference>
<evidence type="ECO:0000256" key="3">
    <source>
        <dbReference type="SAM" id="Coils"/>
    </source>
</evidence>
<dbReference type="CDD" id="cd11874">
    <property type="entry name" value="SH3_CD2AP-like_2"/>
    <property type="match status" value="1"/>
</dbReference>
<feature type="compositionally biased region" description="Polar residues" evidence="4">
    <location>
        <begin position="541"/>
        <end position="552"/>
    </location>
</feature>
<dbReference type="Gene3D" id="2.30.30.40">
    <property type="entry name" value="SH3 Domains"/>
    <property type="match status" value="3"/>
</dbReference>
<proteinExistence type="predicted"/>
<comment type="caution">
    <text evidence="6">The sequence shown here is derived from an EMBL/GenBank/DDBJ whole genome shotgun (WGS) entry which is preliminary data.</text>
</comment>
<dbReference type="EMBL" id="JARAKH010000030">
    <property type="protein sequence ID" value="KAK8387476.1"/>
    <property type="molecule type" value="Genomic_DNA"/>
</dbReference>
<feature type="compositionally biased region" description="Basic and acidic residues" evidence="4">
    <location>
        <begin position="372"/>
        <end position="381"/>
    </location>
</feature>
<feature type="coiled-coil region" evidence="3">
    <location>
        <begin position="730"/>
        <end position="782"/>
    </location>
</feature>
<feature type="compositionally biased region" description="Low complexity" evidence="4">
    <location>
        <begin position="600"/>
        <end position="633"/>
    </location>
</feature>
<sequence>MEVEVVFPYEPQHEDELRLCVGDTITNVTQQETGWYRGTLGFNTGVFPDNFVKVLTKEPKSDSPDSNVTTPLNVQRREMVGRRCRVVFSYTPQHDDELPLCVGQTINVLQEVEEGWWKGVLDGQVGMFPSNFVEELAEDNNTKQPESCLENINNQLNVNGRGSPAADIKPNQVQDQKKEEGMKQEPVITSNTPATTTTTTTNGSAKILSLGGSSAFQPIHKAKDSLPKENGQLKNFRDLPHKLPPALEPKGEKVTSKTDKTRMNALERATGTSSDEKTKVENAAKTDHHNSTTTNHPHHPPPPQLPPKPVRELARVLFPYTAEHEDELELREGDIITVLCKELEDKGWWKGELAGNVGVFPDNFVELLSSEEVAKPPRPEKPAAVLAKKGSPSSSADSTPTSTLNKSGKEPLPSPIEKEPPPPLPEKKVSAPPPPEKKPTSQASHSVSEPHEGAPQPHHTISHPAMPKNTKKTALKEDGSSLILDTDGEKLTHVTQNRPKGPSHRRPPSGLFKENMKNQNNDETDSPLPPTPEDKLDHDTPSQANGELSRSPSVPALNQPAHSRQAEVRIRPETSPRPDANPPVPWLQELGLKQKHKRLSGIIIPEGESSPPSAPAVSPKPAAKPAKPTVETTSTNMHVTNTATPTPKSKPSETPRLPTPDYEHKPFTPQPPPSKNKPLPAIPQPTESKRTALPSQDTKKLAPTPPSKESKKPVSTDSTAQVEDRIDALYKELLPKIRSLEERVEEQRKEQNRKMQSLMKELDDERKRRACMEVEVERLRKLVDAYAQV</sequence>
<feature type="domain" description="SH3" evidence="5">
    <location>
        <begin position="309"/>
        <end position="370"/>
    </location>
</feature>
<evidence type="ECO:0000259" key="5">
    <source>
        <dbReference type="PROSITE" id="PS50002"/>
    </source>
</evidence>
<dbReference type="PANTHER" id="PTHR14167">
    <property type="entry name" value="SH3 DOMAIN-CONTAINING"/>
    <property type="match status" value="1"/>
</dbReference>
<feature type="region of interest" description="Disordered" evidence="4">
    <location>
        <begin position="371"/>
        <end position="723"/>
    </location>
</feature>
<feature type="compositionally biased region" description="Basic and acidic residues" evidence="4">
    <location>
        <begin position="249"/>
        <end position="262"/>
    </location>
</feature>
<dbReference type="InterPro" id="IPR050384">
    <property type="entry name" value="Endophilin_SH3RF"/>
</dbReference>
<feature type="compositionally biased region" description="Basic and acidic residues" evidence="4">
    <location>
        <begin position="416"/>
        <end position="439"/>
    </location>
</feature>
<feature type="compositionally biased region" description="Low complexity" evidence="4">
    <location>
        <begin position="642"/>
        <end position="655"/>
    </location>
</feature>
<feature type="domain" description="SH3" evidence="5">
    <location>
        <begin position="79"/>
        <end position="138"/>
    </location>
</feature>
<evidence type="ECO:0000256" key="4">
    <source>
        <dbReference type="SAM" id="MobiDB-lite"/>
    </source>
</evidence>
<name>A0AAW0TJM4_SCYPA</name>
<reference evidence="6 7" key="1">
    <citation type="submission" date="2023-03" db="EMBL/GenBank/DDBJ databases">
        <title>High-quality genome of Scylla paramamosain provides insights in environmental adaptation.</title>
        <authorList>
            <person name="Zhang L."/>
        </authorList>
    </citation>
    <scope>NUCLEOTIDE SEQUENCE [LARGE SCALE GENOMIC DNA]</scope>
    <source>
        <strain evidence="6">LZ_2023a</strain>
        <tissue evidence="6">Muscle</tissue>
    </source>
</reference>
<evidence type="ECO:0000256" key="1">
    <source>
        <dbReference type="ARBA" id="ARBA00022443"/>
    </source>
</evidence>
<feature type="compositionally biased region" description="Pro residues" evidence="4">
    <location>
        <begin position="668"/>
        <end position="683"/>
    </location>
</feature>
<feature type="compositionally biased region" description="Low complexity" evidence="4">
    <location>
        <begin position="391"/>
        <end position="403"/>
    </location>
</feature>
<accession>A0AAW0TJM4</accession>
<dbReference type="PROSITE" id="PS50002">
    <property type="entry name" value="SH3"/>
    <property type="match status" value="3"/>
</dbReference>
<dbReference type="CDD" id="cd11875">
    <property type="entry name" value="SH3_CD2AP-like_3"/>
    <property type="match status" value="1"/>
</dbReference>
<feature type="region of interest" description="Disordered" evidence="4">
    <location>
        <begin position="176"/>
        <end position="205"/>
    </location>
</feature>
<dbReference type="PANTHER" id="PTHR14167:SF92">
    <property type="entry name" value="CIN85 AND CD2AP RELATED, ISOFORM J"/>
    <property type="match status" value="1"/>
</dbReference>
<dbReference type="PRINTS" id="PR00452">
    <property type="entry name" value="SH3DOMAIN"/>
</dbReference>
<dbReference type="SMART" id="SM00326">
    <property type="entry name" value="SH3"/>
    <property type="match status" value="3"/>
</dbReference>
<gene>
    <name evidence="6" type="ORF">O3P69_018198</name>
</gene>
<keyword evidence="3" id="KW-0175">Coiled coil</keyword>
<feature type="region of interest" description="Disordered" evidence="4">
    <location>
        <begin position="224"/>
        <end position="309"/>
    </location>
</feature>
<evidence type="ECO:0000256" key="2">
    <source>
        <dbReference type="PROSITE-ProRule" id="PRU00192"/>
    </source>
</evidence>
<dbReference type="AlphaFoldDB" id="A0AAW0TJM4"/>